<accession>A0ABW9ZCT8</accession>
<comment type="similarity">
    <text evidence="1">Belongs to the N(4)/N(6)-methyltransferase family.</text>
</comment>
<keyword evidence="5" id="KW-0808">Transferase</keyword>
<dbReference type="Gene3D" id="3.40.50.150">
    <property type="entry name" value="Vaccinia Virus protein VP39"/>
    <property type="match status" value="1"/>
</dbReference>
<sequence>MGFSKRQHLQLNIDALRIAFKLQKEKRQATVGERLLMRQYSGFGGLKFVLNPIENAIDINHWRKTEHDLFPLTQELHTLLKENSEDDKQYRRYVDSMKSSVLTAFYTPPQIIDAVSATLRESGLDIQKFLEPSAGIGSFIQSFSENQSANVTAYEKDLLTGKILKQLYPKSNIRISGFEEIPEKEQNSYDVVASNIPFGDTSVFDLSYSRSKDTAKVQAARSIHNYFFLKGTDMLREGGLLVYITSQGILNSPKNEPIRRALMQDNNLISVVRLPNNLFTEYAGTEVGSDLIILQKNTAKQSLTDAEEFFCQSKQTQYNTPGNALFQDSTRIVHTEQKLDTDPYGKPALIFTHKGGVTGIAKDLKQMLMNDFEKHLDLNLYKGKRNDEPVIQIPITPQPPVVEPVVISQERQLLDTPTIIQQSQQELKQLSIFDLFENIDEPVAVLAPPKSTTQAKRQSTKAYRRAVGRQTDLFNGIQQPYTPPITDRTANGSPSTNGKKQEAIGDLFSGINDNSQAAQPSLMNTIPELAPYGGELKSFHRNDCLVLDNGWVGHLQDVDTSNGKAVFHPLQLPASQKARAEAYIAVRDVYQDLYNKEAKLQTEHKEERENLNQLYDAFVKRYGNLNSADNIKLIKTDSSGKEIPYLERVVGGVVHKADIFSRTVSFSTLTITTDNPEEALAASLNKYGNVDMDYMSEISGMTDDALKEDLHGRIYYNPLQKEYEISERWIAGNVVEKAQEVQNYIENNPNDIEAKASLTVLEEARPRRIEFEELDFNLGERWIPTGIYGRFASHLFDTEVSIHYSESSDDFSVSCKQKNVHIWDKYAVKAESRTFDGIALLKHALVNTTPDITKKVMVGDQEVKVRDMEAIQMANTKIDEIRTAFTDWLHAQNDEFKTRLTDKYNDTFNCFVRPNYDGTHQDFPGLDRKALGIEDLYSSQKDTVWMIKLNNGAICDHEVGAGKTLVMCTAAQEMKRLGLAHKPMIIGLKSNVHEIAEAYRTAYPHAKILFPGKEDFTPQKRQRIFGDIKNNDWDCVILTHDQFGMIPQSPEIQKEIFELELDSVERNLDALQSQGKEVTRGMLAGVIKRKENLEVKLKTLQHDIENRKDDVVDFKMMGIDHLFVDESHQFKNLMFNTRHSRVAGLGNVDGSLKAMNLLFAIRTIQERINADMGATFLSGTTISNSLTELYLLFKYLRPRAMEKQGIHSFDAWAAIYARKTTDYEFSVANNIVAKERFRYFIKVPELAQFYSEITDYRTAKDIGIDRPEKNEVLYNIPPTPDQEVFIQKLMEFAKSGNASLLGRAPLSPSEEKAKMLIATDYARKMSLDMRMVSGTYDDHPDNKASHCAVNIAKYYNQYNSQKGTQFVFSDLGTYQPGEWNVYSEIKRKLVEDHDIPAHEVRFIQEAKNDKQRKELIKGMNEGKIRVLFGSTSMLGTGVNAQKRAVAVHHLDTPWRPSDLAQRDGRAVRKGNEIAKFFAENKVDVIIYAVEKSLDSYKFNLLYNKQLFIDQLKNNNLGKRTIDEGSMDEKSGMNFSEYVAILSGNTDLLDKAKLEKQIAGLESEKQAFNRSKFGAKYKLEDYSAELDKAKSRFDRMSLDWDNLQQRIQMRSDGTVANPVMLYGLPPNADIKQIGTKLNQLADKSRTGGGYEEIGSLYGFQLLVKTEMSQKEGIDIRVNRFLIQGEGNIKYTYNNGIIAKDEKLASMNFLNALEKLPGYIEQEQKKIVEIQKDLPVLQEVINGTWSKETRLSELKTGLAAVERKIQLSIIPEPKDEPVVQAEKQKEAITFRKAF</sequence>
<feature type="domain" description="Helicase C-terminal" evidence="4">
    <location>
        <begin position="1350"/>
        <end position="1529"/>
    </location>
</feature>
<protein>
    <submittedName>
        <fullName evidence="5">N-6 DNA methylase</fullName>
    </submittedName>
</protein>
<dbReference type="CDD" id="cd02440">
    <property type="entry name" value="AdoMet_MTases"/>
    <property type="match status" value="1"/>
</dbReference>
<dbReference type="EMBL" id="JAABLM010000012">
    <property type="protein sequence ID" value="NBL65584.1"/>
    <property type="molecule type" value="Genomic_DNA"/>
</dbReference>
<keyword evidence="5" id="KW-0489">Methyltransferase</keyword>
<dbReference type="SMART" id="SM00490">
    <property type="entry name" value="HELICc"/>
    <property type="match status" value="1"/>
</dbReference>
<keyword evidence="6" id="KW-1185">Reference proteome</keyword>
<evidence type="ECO:0000313" key="5">
    <source>
        <dbReference type="EMBL" id="NBL65584.1"/>
    </source>
</evidence>
<dbReference type="GO" id="GO:0008168">
    <property type="term" value="F:methyltransferase activity"/>
    <property type="evidence" value="ECO:0007669"/>
    <property type="project" value="UniProtKB-KW"/>
</dbReference>
<proteinExistence type="inferred from homology"/>
<dbReference type="PROSITE" id="PS51194">
    <property type="entry name" value="HELICASE_CTER"/>
    <property type="match status" value="1"/>
</dbReference>
<keyword evidence="2" id="KW-0175">Coiled coil</keyword>
<evidence type="ECO:0000256" key="2">
    <source>
        <dbReference type="SAM" id="Coils"/>
    </source>
</evidence>
<dbReference type="Pfam" id="PF02384">
    <property type="entry name" value="N6_Mtase"/>
    <property type="match status" value="1"/>
</dbReference>
<dbReference type="InterPro" id="IPR003356">
    <property type="entry name" value="DNA_methylase_A-5"/>
</dbReference>
<dbReference type="Pfam" id="PF00271">
    <property type="entry name" value="Helicase_C"/>
    <property type="match status" value="1"/>
</dbReference>
<feature type="region of interest" description="Disordered" evidence="3">
    <location>
        <begin position="475"/>
        <end position="500"/>
    </location>
</feature>
<dbReference type="InterPro" id="IPR027417">
    <property type="entry name" value="P-loop_NTPase"/>
</dbReference>
<organism evidence="5 6">
    <name type="scientific">Flavobacterium ichthyis</name>
    <dbReference type="NCBI Taxonomy" id="2698827"/>
    <lineage>
        <taxon>Bacteria</taxon>
        <taxon>Pseudomonadati</taxon>
        <taxon>Bacteroidota</taxon>
        <taxon>Flavobacteriia</taxon>
        <taxon>Flavobacteriales</taxon>
        <taxon>Flavobacteriaceae</taxon>
        <taxon>Flavobacterium</taxon>
    </lineage>
</organism>
<dbReference type="InterPro" id="IPR029063">
    <property type="entry name" value="SAM-dependent_MTases_sf"/>
</dbReference>
<evidence type="ECO:0000259" key="4">
    <source>
        <dbReference type="PROSITE" id="PS51194"/>
    </source>
</evidence>
<dbReference type="GO" id="GO:0032259">
    <property type="term" value="P:methylation"/>
    <property type="evidence" value="ECO:0007669"/>
    <property type="project" value="UniProtKB-KW"/>
</dbReference>
<name>A0ABW9ZCT8_9FLAO</name>
<reference evidence="6" key="1">
    <citation type="submission" date="2020-01" db="EMBL/GenBank/DDBJ databases">
        <title>Sphingomonas sp. strain CSW-10.</title>
        <authorList>
            <person name="Chen W.-M."/>
        </authorList>
    </citation>
    <scope>NUCLEOTIDE SEQUENCE [LARGE SCALE GENOMIC DNA]</scope>
    <source>
        <strain evidence="6">NST-5</strain>
    </source>
</reference>
<dbReference type="RefSeq" id="WP_166537411.1">
    <property type="nucleotide sequence ID" value="NZ_JAABLM010000012.1"/>
</dbReference>
<feature type="coiled-coil region" evidence="2">
    <location>
        <begin position="590"/>
        <end position="617"/>
    </location>
</feature>
<dbReference type="SUPFAM" id="SSF52540">
    <property type="entry name" value="P-loop containing nucleoside triphosphate hydrolases"/>
    <property type="match status" value="2"/>
</dbReference>
<dbReference type="PANTHER" id="PTHR41313">
    <property type="entry name" value="ADENINE-SPECIFIC METHYLTRANSFERASE"/>
    <property type="match status" value="1"/>
</dbReference>
<dbReference type="InterPro" id="IPR052933">
    <property type="entry name" value="DNA_Protect_Modify"/>
</dbReference>
<dbReference type="Proteomes" id="UP000798602">
    <property type="component" value="Unassembled WGS sequence"/>
</dbReference>
<comment type="caution">
    <text evidence="5">The sequence shown here is derived from an EMBL/GenBank/DDBJ whole genome shotgun (WGS) entry which is preliminary data.</text>
</comment>
<evidence type="ECO:0000313" key="6">
    <source>
        <dbReference type="Proteomes" id="UP000798602"/>
    </source>
</evidence>
<feature type="coiled-coil region" evidence="2">
    <location>
        <begin position="1550"/>
        <end position="1598"/>
    </location>
</feature>
<dbReference type="PRINTS" id="PR00507">
    <property type="entry name" value="N12N6MTFRASE"/>
</dbReference>
<dbReference type="SUPFAM" id="SSF53335">
    <property type="entry name" value="S-adenosyl-L-methionine-dependent methyltransferases"/>
    <property type="match status" value="1"/>
</dbReference>
<dbReference type="PANTHER" id="PTHR41313:SF1">
    <property type="entry name" value="DNA METHYLASE ADENINE-SPECIFIC DOMAIN-CONTAINING PROTEIN"/>
    <property type="match status" value="1"/>
</dbReference>
<evidence type="ECO:0000256" key="3">
    <source>
        <dbReference type="SAM" id="MobiDB-lite"/>
    </source>
</evidence>
<dbReference type="Gene3D" id="3.40.50.300">
    <property type="entry name" value="P-loop containing nucleotide triphosphate hydrolases"/>
    <property type="match status" value="2"/>
</dbReference>
<dbReference type="InterPro" id="IPR001650">
    <property type="entry name" value="Helicase_C-like"/>
</dbReference>
<evidence type="ECO:0000256" key="1">
    <source>
        <dbReference type="ARBA" id="ARBA00006594"/>
    </source>
</evidence>
<feature type="coiled-coil region" evidence="2">
    <location>
        <begin position="1054"/>
        <end position="1110"/>
    </location>
</feature>
<feature type="compositionally biased region" description="Polar residues" evidence="3">
    <location>
        <begin position="488"/>
        <end position="498"/>
    </location>
</feature>
<gene>
    <name evidence="5" type="ORF">GV828_10260</name>
</gene>